<reference evidence="1 2" key="1">
    <citation type="journal article" date="2024" name="Curr. Microbiol.">
        <title>Luteibacter sahnii sp. nov., A Novel Yellow-Colored Xanthomonadin Pigment Producing Probiotic Bacterium from Healthy Rice Seed Microbiome.</title>
        <authorList>
            <person name="Jaiswal G."/>
            <person name="Rana R."/>
            <person name="Nayak P.K."/>
            <person name="Chouhan R."/>
            <person name="Gandhi S.G."/>
            <person name="Patel H.K."/>
            <person name="Patil P.B."/>
        </authorList>
    </citation>
    <scope>NUCLEOTIDE SEQUENCE [LARGE SCALE GENOMIC DNA]</scope>
    <source>
        <strain evidence="1 2">PPL201</strain>
    </source>
</reference>
<evidence type="ECO:0000313" key="2">
    <source>
        <dbReference type="Proteomes" id="UP001528850"/>
    </source>
</evidence>
<dbReference type="Proteomes" id="UP001528850">
    <property type="component" value="Unassembled WGS sequence"/>
</dbReference>
<sequence length="82" mass="8612">MTTIVFEFYASLERLAGTREFPLDVGDAHTVGDALLALDAARPDLAERLARCACAAGDAIVRRHDPLPADGRIALLPPVAGG</sequence>
<protein>
    <submittedName>
        <fullName evidence="1">MoaD/ThiS family protein</fullName>
    </submittedName>
</protein>
<dbReference type="EMBL" id="JARJJS010000002">
    <property type="protein sequence ID" value="MDF4025056.1"/>
    <property type="molecule type" value="Genomic_DNA"/>
</dbReference>
<proteinExistence type="predicted"/>
<dbReference type="InterPro" id="IPR003749">
    <property type="entry name" value="ThiS/MoaD-like"/>
</dbReference>
<organism evidence="1 2">
    <name type="scientific">Luteibacter sahnii</name>
    <dbReference type="NCBI Taxonomy" id="3021977"/>
    <lineage>
        <taxon>Bacteria</taxon>
        <taxon>Pseudomonadati</taxon>
        <taxon>Pseudomonadota</taxon>
        <taxon>Gammaproteobacteria</taxon>
        <taxon>Lysobacterales</taxon>
        <taxon>Rhodanobacteraceae</taxon>
        <taxon>Luteibacter</taxon>
    </lineage>
</organism>
<keyword evidence="2" id="KW-1185">Reference proteome</keyword>
<dbReference type="InterPro" id="IPR016155">
    <property type="entry name" value="Mopterin_synth/thiamin_S_b"/>
</dbReference>
<accession>A0ABT6BAD4</accession>
<evidence type="ECO:0000313" key="1">
    <source>
        <dbReference type="EMBL" id="MDF4025056.1"/>
    </source>
</evidence>
<gene>
    <name evidence="1" type="ORF">P3W24_08785</name>
</gene>
<dbReference type="Pfam" id="PF02597">
    <property type="entry name" value="ThiS"/>
    <property type="match status" value="1"/>
</dbReference>
<dbReference type="RefSeq" id="WP_320549571.1">
    <property type="nucleotide sequence ID" value="NZ_JAQLOK010000001.1"/>
</dbReference>
<dbReference type="InterPro" id="IPR012675">
    <property type="entry name" value="Beta-grasp_dom_sf"/>
</dbReference>
<dbReference type="Gene3D" id="3.10.20.30">
    <property type="match status" value="1"/>
</dbReference>
<comment type="caution">
    <text evidence="1">The sequence shown here is derived from an EMBL/GenBank/DDBJ whole genome shotgun (WGS) entry which is preliminary data.</text>
</comment>
<dbReference type="SUPFAM" id="SSF54285">
    <property type="entry name" value="MoaD/ThiS"/>
    <property type="match status" value="1"/>
</dbReference>
<name>A0ABT6BAD4_9GAMM</name>